<feature type="transmembrane region" description="Helical" evidence="1">
    <location>
        <begin position="42"/>
        <end position="63"/>
    </location>
</feature>
<feature type="transmembrane region" description="Helical" evidence="1">
    <location>
        <begin position="167"/>
        <end position="193"/>
    </location>
</feature>
<feature type="transmembrane region" description="Helical" evidence="1">
    <location>
        <begin position="139"/>
        <end position="161"/>
    </location>
</feature>
<keyword evidence="1" id="KW-0472">Membrane</keyword>
<sequence>SVVVFCSNGLPCFISVVLGFLYIQVFSGILRPSKYECIRATLRVTAILLGLGCVCTCIAEQLYCNGLMEAGYDAFVAGLDVVSLGNKYVFCYRILCLLAILQLLVIVLSLKGVAKAHRQQLASHSNDHQRKRRVTKIDVMPWAYGVFCCSHLVVTVCILLWQQPWAYNLFLFTILPAALIEGVCLSVMVYPFAPKEAPSPRAPQRRLPQMTA</sequence>
<feature type="non-terminal residue" evidence="2">
    <location>
        <position position="212"/>
    </location>
</feature>
<dbReference type="AlphaFoldDB" id="A0A9K3GM47"/>
<gene>
    <name evidence="2" type="ORF">KIPB_009451</name>
</gene>
<evidence type="ECO:0000313" key="3">
    <source>
        <dbReference type="Proteomes" id="UP000265618"/>
    </source>
</evidence>
<dbReference type="EMBL" id="BDIP01003216">
    <property type="protein sequence ID" value="GIQ87416.1"/>
    <property type="molecule type" value="Genomic_DNA"/>
</dbReference>
<keyword evidence="3" id="KW-1185">Reference proteome</keyword>
<proteinExistence type="predicted"/>
<comment type="caution">
    <text evidence="2">The sequence shown here is derived from an EMBL/GenBank/DDBJ whole genome shotgun (WGS) entry which is preliminary data.</text>
</comment>
<feature type="transmembrane region" description="Helical" evidence="1">
    <location>
        <begin position="92"/>
        <end position="110"/>
    </location>
</feature>
<organism evidence="2 3">
    <name type="scientific">Kipferlia bialata</name>
    <dbReference type="NCBI Taxonomy" id="797122"/>
    <lineage>
        <taxon>Eukaryota</taxon>
        <taxon>Metamonada</taxon>
        <taxon>Carpediemonas-like organisms</taxon>
        <taxon>Kipferlia</taxon>
    </lineage>
</organism>
<feature type="transmembrane region" description="Helical" evidence="1">
    <location>
        <begin position="12"/>
        <end position="30"/>
    </location>
</feature>
<protein>
    <submittedName>
        <fullName evidence="2">Uncharacterized protein</fullName>
    </submittedName>
</protein>
<evidence type="ECO:0000256" key="1">
    <source>
        <dbReference type="SAM" id="Phobius"/>
    </source>
</evidence>
<dbReference type="Proteomes" id="UP000265618">
    <property type="component" value="Unassembled WGS sequence"/>
</dbReference>
<keyword evidence="1" id="KW-0812">Transmembrane</keyword>
<accession>A0A9K3GM47</accession>
<reference evidence="2 3" key="1">
    <citation type="journal article" date="2018" name="PLoS ONE">
        <title>The draft genome of Kipferlia bialata reveals reductive genome evolution in fornicate parasites.</title>
        <authorList>
            <person name="Tanifuji G."/>
            <person name="Takabayashi S."/>
            <person name="Kume K."/>
            <person name="Takagi M."/>
            <person name="Nakayama T."/>
            <person name="Kamikawa R."/>
            <person name="Inagaki Y."/>
            <person name="Hashimoto T."/>
        </authorList>
    </citation>
    <scope>NUCLEOTIDE SEQUENCE [LARGE SCALE GENOMIC DNA]</scope>
    <source>
        <strain evidence="2">NY0173</strain>
    </source>
</reference>
<keyword evidence="1" id="KW-1133">Transmembrane helix</keyword>
<evidence type="ECO:0000313" key="2">
    <source>
        <dbReference type="EMBL" id="GIQ87416.1"/>
    </source>
</evidence>
<name>A0A9K3GM47_9EUKA</name>